<keyword evidence="12" id="KW-0573">Peptidoglycan synthesis</keyword>
<dbReference type="InterPro" id="IPR036318">
    <property type="entry name" value="FAD-bd_PCMH-like_sf"/>
</dbReference>
<dbReference type="GO" id="GO:0071555">
    <property type="term" value="P:cell wall organization"/>
    <property type="evidence" value="ECO:0007669"/>
    <property type="project" value="UniProtKB-KW"/>
</dbReference>
<evidence type="ECO:0000256" key="2">
    <source>
        <dbReference type="ARBA" id="ARBA00003921"/>
    </source>
</evidence>
<feature type="non-terminal residue" evidence="19">
    <location>
        <position position="291"/>
    </location>
</feature>
<keyword evidence="9" id="KW-0274">FAD</keyword>
<evidence type="ECO:0000256" key="11">
    <source>
        <dbReference type="ARBA" id="ARBA00022960"/>
    </source>
</evidence>
<dbReference type="InterPro" id="IPR003170">
    <property type="entry name" value="MurB"/>
</dbReference>
<dbReference type="PROSITE" id="PS51387">
    <property type="entry name" value="FAD_PCMH"/>
    <property type="match status" value="1"/>
</dbReference>
<dbReference type="Gene3D" id="3.90.78.10">
    <property type="entry name" value="UDP-N-acetylenolpyruvoylglucosamine reductase, C-terminal domain"/>
    <property type="match status" value="1"/>
</dbReference>
<evidence type="ECO:0000256" key="15">
    <source>
        <dbReference type="ARBA" id="ARBA00023316"/>
    </source>
</evidence>
<dbReference type="InterPro" id="IPR016166">
    <property type="entry name" value="FAD-bd_PCMH"/>
</dbReference>
<accession>A0A2M6WFY2</accession>
<keyword evidence="14" id="KW-0131">Cell cycle</keyword>
<keyword evidence="10" id="KW-0521">NADP</keyword>
<keyword evidence="13" id="KW-0560">Oxidoreductase</keyword>
<feature type="domain" description="FAD-binding PCMH-type" evidence="18">
    <location>
        <begin position="20"/>
        <end position="193"/>
    </location>
</feature>
<comment type="pathway">
    <text evidence="4">Cell wall biogenesis; peptidoglycan biosynthesis.</text>
</comment>
<dbReference type="GO" id="GO:0008762">
    <property type="term" value="F:UDP-N-acetylmuramate dehydrogenase activity"/>
    <property type="evidence" value="ECO:0007669"/>
    <property type="project" value="UniProtKB-UniRule"/>
</dbReference>
<dbReference type="NCBIfam" id="NF000755">
    <property type="entry name" value="PRK00046.1"/>
    <property type="match status" value="1"/>
</dbReference>
<evidence type="ECO:0000256" key="9">
    <source>
        <dbReference type="ARBA" id="ARBA00022827"/>
    </source>
</evidence>
<comment type="caution">
    <text evidence="19">The sequence shown here is derived from an EMBL/GenBank/DDBJ whole genome shotgun (WGS) entry which is preliminary data.</text>
</comment>
<dbReference type="InterPro" id="IPR016169">
    <property type="entry name" value="FAD-bd_PCMH_sub2"/>
</dbReference>
<evidence type="ECO:0000313" key="19">
    <source>
        <dbReference type="EMBL" id="PIT91644.1"/>
    </source>
</evidence>
<evidence type="ECO:0000313" key="20">
    <source>
        <dbReference type="Proteomes" id="UP000229530"/>
    </source>
</evidence>
<evidence type="ECO:0000256" key="1">
    <source>
        <dbReference type="ARBA" id="ARBA00001974"/>
    </source>
</evidence>
<evidence type="ECO:0000256" key="7">
    <source>
        <dbReference type="ARBA" id="ARBA00022618"/>
    </source>
</evidence>
<dbReference type="PANTHER" id="PTHR21071:SF4">
    <property type="entry name" value="UDP-N-ACETYLENOLPYRUVOYLGLUCOSAMINE REDUCTASE"/>
    <property type="match status" value="1"/>
</dbReference>
<evidence type="ECO:0000256" key="17">
    <source>
        <dbReference type="NCBIfam" id="TIGR00179"/>
    </source>
</evidence>
<dbReference type="GO" id="GO:0005829">
    <property type="term" value="C:cytosol"/>
    <property type="evidence" value="ECO:0007669"/>
    <property type="project" value="TreeGrafter"/>
</dbReference>
<evidence type="ECO:0000256" key="4">
    <source>
        <dbReference type="ARBA" id="ARBA00004752"/>
    </source>
</evidence>
<dbReference type="InterPro" id="IPR036635">
    <property type="entry name" value="MurB_C_sf"/>
</dbReference>
<dbReference type="Gene3D" id="3.30.43.10">
    <property type="entry name" value="Uridine Diphospho-n-acetylenolpyruvylglucosamine Reductase, domain 2"/>
    <property type="match status" value="1"/>
</dbReference>
<sequence>MESYPLIEERVSLRQYCTLRVGGSARYFARAARAAHIPFLARAARERRAPVYVLGGGSNILCTDATIEKFFIKMEESGIRRVHETSEALSVEVAAGTRWDDFVVWAVAHRTSGTEALSAIPGTVGAAPIQNIGAYGQEVGNVIVSVHAYDTVHDTFVDIPAEKCGFGYRTSLFKTRARGRFIITSVLFTLTKHAPEVPEYPDVQRYFAERSLPNPSAAEIRNAVADIRAKKLPDPAVIPNAGSFFKNPLVPHRAFKVLQRAFPHLPSFALPDGTRKIPAGWLIEQCGFKGK</sequence>
<proteinExistence type="inferred from homology"/>
<reference evidence="20" key="1">
    <citation type="submission" date="2017-09" db="EMBL/GenBank/DDBJ databases">
        <title>Depth-based differentiation of microbial function through sediment-hosted aquifers and enrichment of novel symbionts in the deep terrestrial subsurface.</title>
        <authorList>
            <person name="Probst A.J."/>
            <person name="Ladd B."/>
            <person name="Jarett J.K."/>
            <person name="Geller-Mcgrath D.E."/>
            <person name="Sieber C.M.K."/>
            <person name="Emerson J.B."/>
            <person name="Anantharaman K."/>
            <person name="Thomas B.C."/>
            <person name="Malmstrom R."/>
            <person name="Stieglmeier M."/>
            <person name="Klingl A."/>
            <person name="Woyke T."/>
            <person name="Ryan C.M."/>
            <person name="Banfield J.F."/>
        </authorList>
    </citation>
    <scope>NUCLEOTIDE SEQUENCE [LARGE SCALE GENOMIC DNA]</scope>
</reference>
<evidence type="ECO:0000256" key="6">
    <source>
        <dbReference type="ARBA" id="ARBA00022490"/>
    </source>
</evidence>
<comment type="cofactor">
    <cofactor evidence="1">
        <name>FAD</name>
        <dbReference type="ChEBI" id="CHEBI:57692"/>
    </cofactor>
</comment>
<dbReference type="InterPro" id="IPR011601">
    <property type="entry name" value="MurB_C"/>
</dbReference>
<keyword evidence="6" id="KW-0963">Cytoplasm</keyword>
<keyword evidence="8" id="KW-0285">Flavoprotein</keyword>
<dbReference type="InterPro" id="IPR016167">
    <property type="entry name" value="FAD-bd_PCMH_sub1"/>
</dbReference>
<evidence type="ECO:0000256" key="3">
    <source>
        <dbReference type="ARBA" id="ARBA00004496"/>
    </source>
</evidence>
<dbReference type="NCBIfam" id="TIGR00179">
    <property type="entry name" value="murB"/>
    <property type="match status" value="1"/>
</dbReference>
<dbReference type="GO" id="GO:0051301">
    <property type="term" value="P:cell division"/>
    <property type="evidence" value="ECO:0007669"/>
    <property type="project" value="UniProtKB-KW"/>
</dbReference>
<gene>
    <name evidence="19" type="ORF">COU12_02000</name>
</gene>
<dbReference type="Pfam" id="PF01565">
    <property type="entry name" value="FAD_binding_4"/>
    <property type="match status" value="1"/>
</dbReference>
<evidence type="ECO:0000256" key="10">
    <source>
        <dbReference type="ARBA" id="ARBA00022857"/>
    </source>
</evidence>
<dbReference type="EC" id="1.3.1.98" evidence="5 17"/>
<name>A0A2M6WFY2_9BACT</name>
<evidence type="ECO:0000256" key="14">
    <source>
        <dbReference type="ARBA" id="ARBA00023306"/>
    </source>
</evidence>
<dbReference type="GO" id="GO:0009252">
    <property type="term" value="P:peptidoglycan biosynthetic process"/>
    <property type="evidence" value="ECO:0007669"/>
    <property type="project" value="UniProtKB-UniRule"/>
</dbReference>
<evidence type="ECO:0000256" key="8">
    <source>
        <dbReference type="ARBA" id="ARBA00022630"/>
    </source>
</evidence>
<evidence type="ECO:0000256" key="16">
    <source>
        <dbReference type="ARBA" id="ARBA00048914"/>
    </source>
</evidence>
<dbReference type="UniPathway" id="UPA00219"/>
<dbReference type="InterPro" id="IPR006094">
    <property type="entry name" value="Oxid_FAD_bind_N"/>
</dbReference>
<evidence type="ECO:0000256" key="13">
    <source>
        <dbReference type="ARBA" id="ARBA00023002"/>
    </source>
</evidence>
<organism evidence="19 20">
    <name type="scientific">Candidatus Jorgensenbacteria bacterium CG10_big_fil_rev_8_21_14_0_10_54_38</name>
    <dbReference type="NCBI Taxonomy" id="1974593"/>
    <lineage>
        <taxon>Bacteria</taxon>
        <taxon>Candidatus Joergenseniibacteriota</taxon>
    </lineage>
</organism>
<dbReference type="Pfam" id="PF02873">
    <property type="entry name" value="MurB_C"/>
    <property type="match status" value="1"/>
</dbReference>
<dbReference type="GO" id="GO:0071949">
    <property type="term" value="F:FAD binding"/>
    <property type="evidence" value="ECO:0007669"/>
    <property type="project" value="InterPro"/>
</dbReference>
<dbReference type="HAMAP" id="MF_00037">
    <property type="entry name" value="MurB"/>
    <property type="match status" value="1"/>
</dbReference>
<evidence type="ECO:0000259" key="18">
    <source>
        <dbReference type="PROSITE" id="PS51387"/>
    </source>
</evidence>
<comment type="subcellular location">
    <subcellularLocation>
        <location evidence="3">Cytoplasm</location>
    </subcellularLocation>
</comment>
<evidence type="ECO:0000256" key="5">
    <source>
        <dbReference type="ARBA" id="ARBA00012518"/>
    </source>
</evidence>
<keyword evidence="15" id="KW-0961">Cell wall biogenesis/degradation</keyword>
<dbReference type="SUPFAM" id="SSF56194">
    <property type="entry name" value="Uridine diphospho-N-Acetylenolpyruvylglucosamine reductase, MurB, C-terminal domain"/>
    <property type="match status" value="1"/>
</dbReference>
<dbReference type="Gene3D" id="3.30.465.10">
    <property type="match status" value="1"/>
</dbReference>
<keyword evidence="7" id="KW-0132">Cell division</keyword>
<keyword evidence="11" id="KW-0133">Cell shape</keyword>
<comment type="catalytic activity">
    <reaction evidence="16">
        <text>UDP-N-acetyl-alpha-D-muramate + NADP(+) = UDP-N-acetyl-3-O-(1-carboxyvinyl)-alpha-D-glucosamine + NADPH + H(+)</text>
        <dbReference type="Rhea" id="RHEA:12248"/>
        <dbReference type="ChEBI" id="CHEBI:15378"/>
        <dbReference type="ChEBI" id="CHEBI:57783"/>
        <dbReference type="ChEBI" id="CHEBI:58349"/>
        <dbReference type="ChEBI" id="CHEBI:68483"/>
        <dbReference type="ChEBI" id="CHEBI:70757"/>
        <dbReference type="EC" id="1.3.1.98"/>
    </reaction>
</comment>
<protein>
    <recommendedName>
        <fullName evidence="5 17">UDP-N-acetylmuramate dehydrogenase</fullName>
        <ecNumber evidence="5 17">1.3.1.98</ecNumber>
    </recommendedName>
</protein>
<dbReference type="Proteomes" id="UP000229530">
    <property type="component" value="Unassembled WGS sequence"/>
</dbReference>
<dbReference type="EMBL" id="PFBE01000032">
    <property type="protein sequence ID" value="PIT91644.1"/>
    <property type="molecule type" value="Genomic_DNA"/>
</dbReference>
<dbReference type="AlphaFoldDB" id="A0A2M6WFY2"/>
<dbReference type="SUPFAM" id="SSF56176">
    <property type="entry name" value="FAD-binding/transporter-associated domain-like"/>
    <property type="match status" value="1"/>
</dbReference>
<comment type="function">
    <text evidence="2">Cell wall formation.</text>
</comment>
<evidence type="ECO:0000256" key="12">
    <source>
        <dbReference type="ARBA" id="ARBA00022984"/>
    </source>
</evidence>
<dbReference type="PANTHER" id="PTHR21071">
    <property type="entry name" value="UDP-N-ACETYLENOLPYRUVOYLGLUCOSAMINE REDUCTASE"/>
    <property type="match status" value="1"/>
</dbReference>
<dbReference type="GO" id="GO:0008360">
    <property type="term" value="P:regulation of cell shape"/>
    <property type="evidence" value="ECO:0007669"/>
    <property type="project" value="UniProtKB-KW"/>
</dbReference>